<reference evidence="1" key="1">
    <citation type="submission" date="2024-09" db="EMBL/GenBank/DDBJ databases">
        <title>Black Yeasts Isolated from many extreme environments.</title>
        <authorList>
            <person name="Coleine C."/>
            <person name="Stajich J.E."/>
            <person name="Selbmann L."/>
        </authorList>
    </citation>
    <scope>NUCLEOTIDE SEQUENCE</scope>
    <source>
        <strain evidence="1">CCFEE 5737</strain>
    </source>
</reference>
<name>A0ACC3D9X4_9PEZI</name>
<dbReference type="EMBL" id="JAWDJW010006598">
    <property type="protein sequence ID" value="KAK3064158.1"/>
    <property type="molecule type" value="Genomic_DNA"/>
</dbReference>
<evidence type="ECO:0000313" key="2">
    <source>
        <dbReference type="Proteomes" id="UP001186974"/>
    </source>
</evidence>
<feature type="non-terminal residue" evidence="1">
    <location>
        <position position="1"/>
    </location>
</feature>
<protein>
    <submittedName>
        <fullName evidence="1">Uncharacterized protein</fullName>
    </submittedName>
</protein>
<accession>A0ACC3D9X4</accession>
<proteinExistence type="predicted"/>
<keyword evidence="2" id="KW-1185">Reference proteome</keyword>
<dbReference type="Proteomes" id="UP001186974">
    <property type="component" value="Unassembled WGS sequence"/>
</dbReference>
<gene>
    <name evidence="1" type="ORF">LTS18_009690</name>
</gene>
<comment type="caution">
    <text evidence="1">The sequence shown here is derived from an EMBL/GenBank/DDBJ whole genome shotgun (WGS) entry which is preliminary data.</text>
</comment>
<evidence type="ECO:0000313" key="1">
    <source>
        <dbReference type="EMBL" id="KAK3064158.1"/>
    </source>
</evidence>
<sequence>FRDDICGVSLSIRFTSTLITIWNRDAEHSTGVQKILETVLGSLPAELQPKESSYYYKKHSEHAGFKAPGSGETPIEAPQE</sequence>
<organism evidence="1 2">
    <name type="scientific">Coniosporium uncinatum</name>
    <dbReference type="NCBI Taxonomy" id="93489"/>
    <lineage>
        <taxon>Eukaryota</taxon>
        <taxon>Fungi</taxon>
        <taxon>Dikarya</taxon>
        <taxon>Ascomycota</taxon>
        <taxon>Pezizomycotina</taxon>
        <taxon>Dothideomycetes</taxon>
        <taxon>Dothideomycetes incertae sedis</taxon>
        <taxon>Coniosporium</taxon>
    </lineage>
</organism>